<dbReference type="PANTHER" id="PTHR10250">
    <property type="entry name" value="MICROSOMAL GLUTATHIONE S-TRANSFERASE"/>
    <property type="match status" value="1"/>
</dbReference>
<keyword evidence="3 5" id="KW-1133">Transmembrane helix</keyword>
<feature type="transmembrane region" description="Helical" evidence="5">
    <location>
        <begin position="130"/>
        <end position="152"/>
    </location>
</feature>
<gene>
    <name evidence="6" type="ORF">E1B28_006229</name>
</gene>
<dbReference type="EMBL" id="CM032183">
    <property type="protein sequence ID" value="KAG7095490.1"/>
    <property type="molecule type" value="Genomic_DNA"/>
</dbReference>
<evidence type="ECO:0008006" key="8">
    <source>
        <dbReference type="Google" id="ProtNLM"/>
    </source>
</evidence>
<dbReference type="GO" id="GO:0004602">
    <property type="term" value="F:glutathione peroxidase activity"/>
    <property type="evidence" value="ECO:0007669"/>
    <property type="project" value="TreeGrafter"/>
</dbReference>
<comment type="caution">
    <text evidence="6">The sequence shown here is derived from an EMBL/GenBank/DDBJ whole genome shotgun (WGS) entry which is preliminary data.</text>
</comment>
<dbReference type="Pfam" id="PF01124">
    <property type="entry name" value="MAPEG"/>
    <property type="match status" value="1"/>
</dbReference>
<dbReference type="GO" id="GO:0005783">
    <property type="term" value="C:endoplasmic reticulum"/>
    <property type="evidence" value="ECO:0007669"/>
    <property type="project" value="TreeGrafter"/>
</dbReference>
<dbReference type="AlphaFoldDB" id="A0A9P7S557"/>
<dbReference type="OrthoDB" id="410651at2759"/>
<dbReference type="Gene3D" id="1.20.120.550">
    <property type="entry name" value="Membrane associated eicosanoid/glutathione metabolism-like domain"/>
    <property type="match status" value="1"/>
</dbReference>
<comment type="subcellular location">
    <subcellularLocation>
        <location evidence="1">Membrane</location>
        <topology evidence="1">Multi-pass membrane protein</topology>
    </subcellularLocation>
</comment>
<evidence type="ECO:0000256" key="3">
    <source>
        <dbReference type="ARBA" id="ARBA00022989"/>
    </source>
</evidence>
<dbReference type="GO" id="GO:0005635">
    <property type="term" value="C:nuclear envelope"/>
    <property type="evidence" value="ECO:0007669"/>
    <property type="project" value="TreeGrafter"/>
</dbReference>
<keyword evidence="2 5" id="KW-0812">Transmembrane</keyword>
<dbReference type="PANTHER" id="PTHR10250:SF26">
    <property type="entry name" value="GLUTATHIONE S-TRANSFERASE 3, MITOCHONDRIAL"/>
    <property type="match status" value="1"/>
</dbReference>
<dbReference type="GeneID" id="66075305"/>
<keyword evidence="4 5" id="KW-0472">Membrane</keyword>
<dbReference type="InterPro" id="IPR050997">
    <property type="entry name" value="MAPEG"/>
</dbReference>
<sequence length="154" mass="16631">MTTVIQLQVPEGLPLVGASLLSTVVLLVYQVGVAARARKAAKVPYPQVYADKAQEEASLEAKQFNCAQRAHQNTLEWLPSVYLTSVLTAIKYPKLAAVILAGWSVTRVIYTKAYSTGNPSKREFGARTGFLLQLGLLGTSFSVVGSGVRSYLNI</sequence>
<dbReference type="RefSeq" id="XP_043011960.1">
    <property type="nucleotide sequence ID" value="XM_043150870.1"/>
</dbReference>
<dbReference type="GO" id="GO:0016020">
    <property type="term" value="C:membrane"/>
    <property type="evidence" value="ECO:0007669"/>
    <property type="project" value="UniProtKB-SubCell"/>
</dbReference>
<evidence type="ECO:0000256" key="4">
    <source>
        <dbReference type="ARBA" id="ARBA00023136"/>
    </source>
</evidence>
<reference evidence="6" key="1">
    <citation type="journal article" date="2021" name="Genome Biol. Evol.">
        <title>The assembled and annotated genome of the fairy-ring fungus Marasmius oreades.</title>
        <authorList>
            <person name="Hiltunen M."/>
            <person name="Ament-Velasquez S.L."/>
            <person name="Johannesson H."/>
        </authorList>
    </citation>
    <scope>NUCLEOTIDE SEQUENCE</scope>
    <source>
        <strain evidence="6">03SP1</strain>
    </source>
</reference>
<dbReference type="KEGG" id="more:E1B28_006229"/>
<dbReference type="InterPro" id="IPR001129">
    <property type="entry name" value="Membr-assoc_MAPEG"/>
</dbReference>
<evidence type="ECO:0000313" key="6">
    <source>
        <dbReference type="EMBL" id="KAG7095490.1"/>
    </source>
</evidence>
<proteinExistence type="predicted"/>
<dbReference type="InterPro" id="IPR023352">
    <property type="entry name" value="MAPEG-like_dom_sf"/>
</dbReference>
<feature type="transmembrane region" description="Helical" evidence="5">
    <location>
        <begin position="92"/>
        <end position="110"/>
    </location>
</feature>
<organism evidence="6 7">
    <name type="scientific">Marasmius oreades</name>
    <name type="common">fairy-ring Marasmius</name>
    <dbReference type="NCBI Taxonomy" id="181124"/>
    <lineage>
        <taxon>Eukaryota</taxon>
        <taxon>Fungi</taxon>
        <taxon>Dikarya</taxon>
        <taxon>Basidiomycota</taxon>
        <taxon>Agaricomycotina</taxon>
        <taxon>Agaricomycetes</taxon>
        <taxon>Agaricomycetidae</taxon>
        <taxon>Agaricales</taxon>
        <taxon>Marasmiineae</taxon>
        <taxon>Marasmiaceae</taxon>
        <taxon>Marasmius</taxon>
    </lineage>
</organism>
<evidence type="ECO:0000256" key="5">
    <source>
        <dbReference type="SAM" id="Phobius"/>
    </source>
</evidence>
<keyword evidence="7" id="KW-1185">Reference proteome</keyword>
<dbReference type="GO" id="GO:0004364">
    <property type="term" value="F:glutathione transferase activity"/>
    <property type="evidence" value="ECO:0007669"/>
    <property type="project" value="TreeGrafter"/>
</dbReference>
<accession>A0A9P7S557</accession>
<evidence type="ECO:0000256" key="2">
    <source>
        <dbReference type="ARBA" id="ARBA00022692"/>
    </source>
</evidence>
<evidence type="ECO:0000313" key="7">
    <source>
        <dbReference type="Proteomes" id="UP001049176"/>
    </source>
</evidence>
<name>A0A9P7S557_9AGAR</name>
<dbReference type="Proteomes" id="UP001049176">
    <property type="component" value="Chromosome 3"/>
</dbReference>
<evidence type="ECO:0000256" key="1">
    <source>
        <dbReference type="ARBA" id="ARBA00004141"/>
    </source>
</evidence>
<protein>
    <recommendedName>
        <fullName evidence="8">Membrane-associated proteins in eicosanoid and glutathione metabolism</fullName>
    </recommendedName>
</protein>
<feature type="transmembrane region" description="Helical" evidence="5">
    <location>
        <begin position="12"/>
        <end position="32"/>
    </location>
</feature>
<dbReference type="SUPFAM" id="SSF161084">
    <property type="entry name" value="MAPEG domain-like"/>
    <property type="match status" value="1"/>
</dbReference>